<dbReference type="GO" id="GO:0003735">
    <property type="term" value="F:structural constituent of ribosome"/>
    <property type="evidence" value="ECO:0007669"/>
    <property type="project" value="InterPro"/>
</dbReference>
<evidence type="ECO:0000313" key="5">
    <source>
        <dbReference type="EMBL" id="NMA44234.1"/>
    </source>
</evidence>
<feature type="region of interest" description="Disordered" evidence="4">
    <location>
        <begin position="45"/>
        <end position="67"/>
    </location>
</feature>
<accession>A0A7K4BY85</accession>
<feature type="compositionally biased region" description="Basic and acidic residues" evidence="4">
    <location>
        <begin position="16"/>
        <end position="25"/>
    </location>
</feature>
<dbReference type="AlphaFoldDB" id="A0A7K4BY85"/>
<organism evidence="5 6">
    <name type="scientific">Candidatus Iainarchaeum sp</name>
    <dbReference type="NCBI Taxonomy" id="3101447"/>
    <lineage>
        <taxon>Archaea</taxon>
        <taxon>Candidatus Iainarchaeota</taxon>
        <taxon>Candidatus Iainarchaeia</taxon>
        <taxon>Candidatus Iainarchaeales</taxon>
        <taxon>Candidatus Iainarchaeaceae</taxon>
        <taxon>Candidatus Iainarchaeum</taxon>
    </lineage>
</organism>
<dbReference type="InterPro" id="IPR038562">
    <property type="entry name" value="Ribosomal_eL34_C_sf"/>
</dbReference>
<protein>
    <recommendedName>
        <fullName evidence="7">50S ribosomal protein L34e</fullName>
    </recommendedName>
</protein>
<gene>
    <name evidence="5" type="ORF">GX950_00260</name>
</gene>
<dbReference type="Gene3D" id="6.20.340.10">
    <property type="match status" value="1"/>
</dbReference>
<evidence type="ECO:0000256" key="1">
    <source>
        <dbReference type="ARBA" id="ARBA00009875"/>
    </source>
</evidence>
<proteinExistence type="inferred from homology"/>
<evidence type="ECO:0000256" key="3">
    <source>
        <dbReference type="ARBA" id="ARBA00023274"/>
    </source>
</evidence>
<comment type="similarity">
    <text evidence="1">Belongs to the eukaryotic ribosomal protein eL34 family.</text>
</comment>
<keyword evidence="2" id="KW-0689">Ribosomal protein</keyword>
<keyword evidence="3" id="KW-0687">Ribonucleoprotein</keyword>
<evidence type="ECO:0000256" key="4">
    <source>
        <dbReference type="SAM" id="MobiDB-lite"/>
    </source>
</evidence>
<dbReference type="Proteomes" id="UP000526302">
    <property type="component" value="Unassembled WGS sequence"/>
</dbReference>
<comment type="caution">
    <text evidence="5">The sequence shown here is derived from an EMBL/GenBank/DDBJ whole genome shotgun (WGS) entry which is preliminary data.</text>
</comment>
<dbReference type="Pfam" id="PF01199">
    <property type="entry name" value="Ribosomal_L34e"/>
    <property type="match status" value="1"/>
</dbReference>
<evidence type="ECO:0000256" key="2">
    <source>
        <dbReference type="ARBA" id="ARBA00022980"/>
    </source>
</evidence>
<dbReference type="InterPro" id="IPR008195">
    <property type="entry name" value="Ribosomal_eL34"/>
</dbReference>
<name>A0A7K4BY85_9ARCH</name>
<dbReference type="GO" id="GO:0005840">
    <property type="term" value="C:ribosome"/>
    <property type="evidence" value="ECO:0007669"/>
    <property type="project" value="UniProtKB-KW"/>
</dbReference>
<reference evidence="5 6" key="1">
    <citation type="journal article" date="2020" name="Biotechnol. Biofuels">
        <title>New insights from the biogas microbiome by comprehensive genome-resolved metagenomics of nearly 1600 species originating from multiple anaerobic digesters.</title>
        <authorList>
            <person name="Campanaro S."/>
            <person name="Treu L."/>
            <person name="Rodriguez-R L.M."/>
            <person name="Kovalovszki A."/>
            <person name="Ziels R.M."/>
            <person name="Maus I."/>
            <person name="Zhu X."/>
            <person name="Kougias P.G."/>
            <person name="Basile A."/>
            <person name="Luo G."/>
            <person name="Schluter A."/>
            <person name="Konstantinidis K.T."/>
            <person name="Angelidaki I."/>
        </authorList>
    </citation>
    <scope>NUCLEOTIDE SEQUENCE [LARGE SCALE GENOMIC DNA]</scope>
    <source>
        <strain evidence="5">AS22ysBPME_79</strain>
    </source>
</reference>
<dbReference type="GO" id="GO:0006412">
    <property type="term" value="P:translation"/>
    <property type="evidence" value="ECO:0007669"/>
    <property type="project" value="InterPro"/>
</dbReference>
<dbReference type="EMBL" id="JAAZKV010000001">
    <property type="protein sequence ID" value="NMA44234.1"/>
    <property type="molecule type" value="Genomic_DNA"/>
</dbReference>
<evidence type="ECO:0000313" key="6">
    <source>
        <dbReference type="Proteomes" id="UP000526302"/>
    </source>
</evidence>
<evidence type="ECO:0008006" key="7">
    <source>
        <dbReference type="Google" id="ProtNLM"/>
    </source>
</evidence>
<feature type="region of interest" description="Disordered" evidence="4">
    <location>
        <begin position="1"/>
        <end position="25"/>
    </location>
</feature>
<dbReference type="GO" id="GO:1990904">
    <property type="term" value="C:ribonucleoprotein complex"/>
    <property type="evidence" value="ECO:0007669"/>
    <property type="project" value="UniProtKB-KW"/>
</dbReference>
<sequence length="111" mass="12759">MTKPSDKGRKFKHKKTMSETKKEFFDKKNKKKRCAITKNILHGTAREGKGKIRKLSKTKRRPSVPFGGILSSKAREEVFTEMGKVAAGIKTIDMVDEKYKKYVKQGIRRAQ</sequence>
<feature type="compositionally biased region" description="Basic residues" evidence="4">
    <location>
        <begin position="51"/>
        <end position="62"/>
    </location>
</feature>